<reference evidence="4 5" key="1">
    <citation type="submission" date="2017-11" db="EMBL/GenBank/DDBJ databases">
        <title>Taxonomic description and genome sequences of Spirosoma HA7 sp. nov., isolated from pollen microhabitat of Corylus avellana.</title>
        <authorList>
            <person name="Ambika Manirajan B."/>
            <person name="Suarez C."/>
            <person name="Ratering S."/>
            <person name="Geissler-Plaum R."/>
            <person name="Cardinale M."/>
            <person name="Sylvia S."/>
        </authorList>
    </citation>
    <scope>NUCLEOTIDE SEQUENCE [LARGE SCALE GENOMIC DNA]</scope>
    <source>
        <strain evidence="4 5">HA7</strain>
    </source>
</reference>
<proteinExistence type="predicted"/>
<dbReference type="GO" id="GO:0016787">
    <property type="term" value="F:hydrolase activity"/>
    <property type="evidence" value="ECO:0007669"/>
    <property type="project" value="UniProtKB-KW"/>
</dbReference>
<gene>
    <name evidence="4" type="ORF">CWM47_35440</name>
</gene>
<dbReference type="AlphaFoldDB" id="A0A2K8ZA20"/>
<keyword evidence="1 4" id="KW-0378">Hydrolase</keyword>
<dbReference type="PANTHER" id="PTHR48081:SF13">
    <property type="entry name" value="ALPHA_BETA HYDROLASE"/>
    <property type="match status" value="1"/>
</dbReference>
<dbReference type="OrthoDB" id="9777975at2"/>
<dbReference type="InterPro" id="IPR029058">
    <property type="entry name" value="AB_hydrolase_fold"/>
</dbReference>
<evidence type="ECO:0000313" key="5">
    <source>
        <dbReference type="Proteomes" id="UP000232883"/>
    </source>
</evidence>
<dbReference type="EMBL" id="CP025096">
    <property type="protein sequence ID" value="AUD06679.1"/>
    <property type="molecule type" value="Genomic_DNA"/>
</dbReference>
<feature type="chain" id="PRO_5014733168" evidence="2">
    <location>
        <begin position="29"/>
        <end position="323"/>
    </location>
</feature>
<dbReference type="SUPFAM" id="SSF53474">
    <property type="entry name" value="alpha/beta-Hydrolases"/>
    <property type="match status" value="1"/>
</dbReference>
<keyword evidence="5" id="KW-1185">Reference proteome</keyword>
<feature type="domain" description="BD-FAE-like" evidence="3">
    <location>
        <begin position="59"/>
        <end position="280"/>
    </location>
</feature>
<dbReference type="KEGG" id="spir:CWM47_35440"/>
<keyword evidence="2" id="KW-0732">Signal</keyword>
<dbReference type="Pfam" id="PF20434">
    <property type="entry name" value="BD-FAE"/>
    <property type="match status" value="1"/>
</dbReference>
<evidence type="ECO:0000256" key="2">
    <source>
        <dbReference type="SAM" id="SignalP"/>
    </source>
</evidence>
<evidence type="ECO:0000313" key="4">
    <source>
        <dbReference type="EMBL" id="AUD06679.1"/>
    </source>
</evidence>
<accession>A0A2K8ZA20</accession>
<sequence>MKYVCQFLRKNHGVFIAILGLLAQRVLAQPPDYASRAIQSSKSWVDLDYVGDGIIGHKLDIHLPLSGKAPFPVIICIYGSAWLANNAKGAIFTDGLGQRLLKEGFAVVAINHRSSGDTLFPAQLHDVKAAIRFVRANAATFSVTDQFIGLTGYSSGGHLASLAGTTNHVKTKTIDGIEVDLEGHLGPFTPVSSHVNAVVDWFGPTNFLLMDSCDPRMHHNDPRSPESLLIGGGITQHTSRVELANPITYVSKASPPFLLIHGDKDPLVPFCQSEELANKLKQEGVKSDLIQVSGGRHGPGVLSESYYTKMVSFFTTEWKQVKN</sequence>
<dbReference type="Proteomes" id="UP000232883">
    <property type="component" value="Chromosome"/>
</dbReference>
<organism evidence="4 5">
    <name type="scientific">Spirosoma pollinicola</name>
    <dbReference type="NCBI Taxonomy" id="2057025"/>
    <lineage>
        <taxon>Bacteria</taxon>
        <taxon>Pseudomonadati</taxon>
        <taxon>Bacteroidota</taxon>
        <taxon>Cytophagia</taxon>
        <taxon>Cytophagales</taxon>
        <taxon>Cytophagaceae</taxon>
        <taxon>Spirosoma</taxon>
    </lineage>
</organism>
<protein>
    <submittedName>
        <fullName evidence="4">Alpha/beta hydrolase</fullName>
    </submittedName>
</protein>
<dbReference type="PANTHER" id="PTHR48081">
    <property type="entry name" value="AB HYDROLASE SUPERFAMILY PROTEIN C4A8.06C"/>
    <property type="match status" value="1"/>
</dbReference>
<name>A0A2K8ZA20_9BACT</name>
<feature type="signal peptide" evidence="2">
    <location>
        <begin position="1"/>
        <end position="28"/>
    </location>
</feature>
<dbReference type="InterPro" id="IPR049492">
    <property type="entry name" value="BD-FAE-like_dom"/>
</dbReference>
<evidence type="ECO:0000259" key="3">
    <source>
        <dbReference type="Pfam" id="PF20434"/>
    </source>
</evidence>
<dbReference type="Gene3D" id="3.40.50.1820">
    <property type="entry name" value="alpha/beta hydrolase"/>
    <property type="match status" value="1"/>
</dbReference>
<dbReference type="InterPro" id="IPR050300">
    <property type="entry name" value="GDXG_lipolytic_enzyme"/>
</dbReference>
<evidence type="ECO:0000256" key="1">
    <source>
        <dbReference type="ARBA" id="ARBA00022801"/>
    </source>
</evidence>
<dbReference type="RefSeq" id="WP_100993215.1">
    <property type="nucleotide sequence ID" value="NZ_CP025096.1"/>
</dbReference>